<proteinExistence type="predicted"/>
<protein>
    <recommendedName>
        <fullName evidence="4">Transmembrane protein</fullName>
    </recommendedName>
</protein>
<feature type="transmembrane region" description="Helical" evidence="1">
    <location>
        <begin position="85"/>
        <end position="105"/>
    </location>
</feature>
<keyword evidence="1" id="KW-0472">Membrane</keyword>
<accession>F2IC54</accession>
<evidence type="ECO:0000256" key="1">
    <source>
        <dbReference type="SAM" id="Phobius"/>
    </source>
</evidence>
<evidence type="ECO:0008006" key="4">
    <source>
        <dbReference type="Google" id="ProtNLM"/>
    </source>
</evidence>
<dbReference type="KEGG" id="fte:Fluta_1285"/>
<name>F2IC54_FLUTR</name>
<reference evidence="2 3" key="1">
    <citation type="journal article" date="2011" name="Stand. Genomic Sci.">
        <title>Complete genome sequence of the gliding freshwater bacterium Fluviicola taffensis type strain (RW262).</title>
        <authorList>
            <person name="Woyke T."/>
            <person name="Chertkov O."/>
            <person name="Lapidus A."/>
            <person name="Nolan M."/>
            <person name="Lucas S."/>
            <person name="Del Rio T.G."/>
            <person name="Tice H."/>
            <person name="Cheng J.F."/>
            <person name="Tapia R."/>
            <person name="Han C."/>
            <person name="Goodwin L."/>
            <person name="Pitluck S."/>
            <person name="Liolios K."/>
            <person name="Pagani I."/>
            <person name="Ivanova N."/>
            <person name="Huntemann M."/>
            <person name="Mavromatis K."/>
            <person name="Mikhailova N."/>
            <person name="Pati A."/>
            <person name="Chen A."/>
            <person name="Palaniappan K."/>
            <person name="Land M."/>
            <person name="Hauser L."/>
            <person name="Brambilla E.M."/>
            <person name="Rohde M."/>
            <person name="Mwirichia R."/>
            <person name="Sikorski J."/>
            <person name="Tindall B.J."/>
            <person name="Goker M."/>
            <person name="Bristow J."/>
            <person name="Eisen J.A."/>
            <person name="Markowitz V."/>
            <person name="Hugenholtz P."/>
            <person name="Klenk H.P."/>
            <person name="Kyrpides N.C."/>
        </authorList>
    </citation>
    <scope>NUCLEOTIDE SEQUENCE [LARGE SCALE GENOMIC DNA]</scope>
    <source>
        <strain evidence="3">DSM 16823 / RW262 / RW262</strain>
    </source>
</reference>
<evidence type="ECO:0000313" key="2">
    <source>
        <dbReference type="EMBL" id="AEA43280.1"/>
    </source>
</evidence>
<gene>
    <name evidence="2" type="ordered locus">Fluta_1285</name>
</gene>
<keyword evidence="1" id="KW-0812">Transmembrane</keyword>
<dbReference type="eggNOG" id="ENOG502ZW22">
    <property type="taxonomic scope" value="Bacteria"/>
</dbReference>
<dbReference type="Proteomes" id="UP000007463">
    <property type="component" value="Chromosome"/>
</dbReference>
<organism evidence="2 3">
    <name type="scientific">Fluviicola taffensis (strain DSM 16823 / NCIMB 13979 / RW262)</name>
    <dbReference type="NCBI Taxonomy" id="755732"/>
    <lineage>
        <taxon>Bacteria</taxon>
        <taxon>Pseudomonadati</taxon>
        <taxon>Bacteroidota</taxon>
        <taxon>Flavobacteriia</taxon>
        <taxon>Flavobacteriales</taxon>
        <taxon>Crocinitomicaceae</taxon>
        <taxon>Fluviicola</taxon>
    </lineage>
</organism>
<dbReference type="EMBL" id="CP002542">
    <property type="protein sequence ID" value="AEA43280.1"/>
    <property type="molecule type" value="Genomic_DNA"/>
</dbReference>
<evidence type="ECO:0000313" key="3">
    <source>
        <dbReference type="Proteomes" id="UP000007463"/>
    </source>
</evidence>
<dbReference type="RefSeq" id="WP_013686052.1">
    <property type="nucleotide sequence ID" value="NC_015321.1"/>
</dbReference>
<dbReference type="HOGENOM" id="CLU_1537833_0_0_10"/>
<feature type="transmembrane region" description="Helical" evidence="1">
    <location>
        <begin position="7"/>
        <end position="24"/>
    </location>
</feature>
<sequence>MKVNLNLLVGIFLIILTWLFVGVYRDGEFYEPSLFIKYKPSLKVYFYSPSGMSDLTIEDLPELDKSEEIAFEEFVENQHEFSQKISFLASLLIQFTLTFLSFGLIKSKRKHPNYWIQFPAHFLICFIFGFVITILMLQFDKFLITILFSILILGFNSLMRVLVSGFRKIPKLRD</sequence>
<dbReference type="OrthoDB" id="1366541at2"/>
<feature type="transmembrane region" description="Helical" evidence="1">
    <location>
        <begin position="114"/>
        <end position="136"/>
    </location>
</feature>
<reference evidence="3" key="2">
    <citation type="submission" date="2011-02" db="EMBL/GenBank/DDBJ databases">
        <title>The complete genome of Fluviicola taffensis DSM 16823.</title>
        <authorList>
            <consortium name="US DOE Joint Genome Institute (JGI-PGF)"/>
            <person name="Lucas S."/>
            <person name="Copeland A."/>
            <person name="Lapidus A."/>
            <person name="Bruce D."/>
            <person name="Goodwin L."/>
            <person name="Pitluck S."/>
            <person name="Kyrpides N."/>
            <person name="Mavromatis K."/>
            <person name="Ivanova N."/>
            <person name="Mikhailova N."/>
            <person name="Pagani I."/>
            <person name="Chertkov O."/>
            <person name="Detter J.C."/>
            <person name="Han C."/>
            <person name="Tapia R."/>
            <person name="Land M."/>
            <person name="Hauser L."/>
            <person name="Markowitz V."/>
            <person name="Cheng J.-F."/>
            <person name="Hugenholtz P."/>
            <person name="Woyke T."/>
            <person name="Wu D."/>
            <person name="Tindall B."/>
            <person name="Pomrenke H.G."/>
            <person name="Brambilla E."/>
            <person name="Klenk H.-P."/>
            <person name="Eisen J.A."/>
        </authorList>
    </citation>
    <scope>NUCLEOTIDE SEQUENCE [LARGE SCALE GENOMIC DNA]</scope>
    <source>
        <strain evidence="3">DSM 16823 / RW262 / RW262</strain>
    </source>
</reference>
<dbReference type="STRING" id="755732.Fluta_1285"/>
<keyword evidence="3" id="KW-1185">Reference proteome</keyword>
<feature type="transmembrane region" description="Helical" evidence="1">
    <location>
        <begin position="142"/>
        <end position="163"/>
    </location>
</feature>
<dbReference type="AlphaFoldDB" id="F2IC54"/>
<keyword evidence="1" id="KW-1133">Transmembrane helix</keyword>